<dbReference type="EMBL" id="HBUE01000352">
    <property type="protein sequence ID" value="CAG6443484.1"/>
    <property type="molecule type" value="Transcribed_RNA"/>
</dbReference>
<accession>A0A8D7ZSB7</accession>
<evidence type="ECO:0000313" key="1">
    <source>
        <dbReference type="EMBL" id="CAG6443484.1"/>
    </source>
</evidence>
<proteinExistence type="predicted"/>
<sequence length="158" mass="17971">MTWGKTSVRSSEKPKVASSLFRSTTISSSSAMLAPLWFALSSSSAFCYFSTSEAAVSSHNHTRAKTPLLHVQAGLIEHRSTRQVDQRYRRVLAQSLPQNSTHFLLRRRASKAQKINNNQEEKRQSCGTISVFSCNFFLLRCFSRNFPQDTHKRHTFLS</sequence>
<organism evidence="1">
    <name type="scientific">Culex pipiens</name>
    <name type="common">House mosquito</name>
    <dbReference type="NCBI Taxonomy" id="7175"/>
    <lineage>
        <taxon>Eukaryota</taxon>
        <taxon>Metazoa</taxon>
        <taxon>Ecdysozoa</taxon>
        <taxon>Arthropoda</taxon>
        <taxon>Hexapoda</taxon>
        <taxon>Insecta</taxon>
        <taxon>Pterygota</taxon>
        <taxon>Neoptera</taxon>
        <taxon>Endopterygota</taxon>
        <taxon>Diptera</taxon>
        <taxon>Nematocera</taxon>
        <taxon>Culicoidea</taxon>
        <taxon>Culicidae</taxon>
        <taxon>Culicinae</taxon>
        <taxon>Culicini</taxon>
        <taxon>Culex</taxon>
        <taxon>Culex</taxon>
    </lineage>
</organism>
<protein>
    <submittedName>
        <fullName evidence="1">(northern house mosquito) hypothetical protein</fullName>
    </submittedName>
</protein>
<name>A0A8D7ZSB7_CULPI</name>
<dbReference type="AlphaFoldDB" id="A0A8D7ZSB7"/>
<reference evidence="1" key="1">
    <citation type="submission" date="2021-05" db="EMBL/GenBank/DDBJ databases">
        <authorList>
            <person name="Alioto T."/>
            <person name="Alioto T."/>
            <person name="Gomez Garrido J."/>
        </authorList>
    </citation>
    <scope>NUCLEOTIDE SEQUENCE</scope>
</reference>